<evidence type="ECO:0000313" key="2">
    <source>
        <dbReference type="EMBL" id="CAL6081387.1"/>
    </source>
</evidence>
<reference evidence="1" key="1">
    <citation type="submission" date="2023-06" db="EMBL/GenBank/DDBJ databases">
        <authorList>
            <person name="Kurt Z."/>
        </authorList>
    </citation>
    <scope>NUCLEOTIDE SEQUENCE</scope>
</reference>
<dbReference type="EMBL" id="CAXDID020000352">
    <property type="protein sequence ID" value="CAL6081387.1"/>
    <property type="molecule type" value="Genomic_DNA"/>
</dbReference>
<name>A0AA86N9U6_9EUKA</name>
<comment type="caution">
    <text evidence="1">The sequence shown here is derived from an EMBL/GenBank/DDBJ whole genome shotgun (WGS) entry which is preliminary data.</text>
</comment>
<organism evidence="1">
    <name type="scientific">Hexamita inflata</name>
    <dbReference type="NCBI Taxonomy" id="28002"/>
    <lineage>
        <taxon>Eukaryota</taxon>
        <taxon>Metamonada</taxon>
        <taxon>Diplomonadida</taxon>
        <taxon>Hexamitidae</taxon>
        <taxon>Hexamitinae</taxon>
        <taxon>Hexamita</taxon>
    </lineage>
</organism>
<evidence type="ECO:0000313" key="1">
    <source>
        <dbReference type="EMBL" id="CAI9915787.1"/>
    </source>
</evidence>
<keyword evidence="3" id="KW-1185">Reference proteome</keyword>
<dbReference type="AlphaFoldDB" id="A0AA86N9U6"/>
<dbReference type="EMBL" id="CATOUU010000077">
    <property type="protein sequence ID" value="CAI9915787.1"/>
    <property type="molecule type" value="Genomic_DNA"/>
</dbReference>
<proteinExistence type="predicted"/>
<accession>A0AA86N9U6</accession>
<evidence type="ECO:0000313" key="3">
    <source>
        <dbReference type="Proteomes" id="UP001642409"/>
    </source>
</evidence>
<dbReference type="Proteomes" id="UP001642409">
    <property type="component" value="Unassembled WGS sequence"/>
</dbReference>
<gene>
    <name evidence="1" type="ORF">HINF_LOCUS3432</name>
    <name evidence="2" type="ORF">HINF_LOCUS60320</name>
</gene>
<reference evidence="2 3" key="2">
    <citation type="submission" date="2024-07" db="EMBL/GenBank/DDBJ databases">
        <authorList>
            <person name="Akdeniz Z."/>
        </authorList>
    </citation>
    <scope>NUCLEOTIDE SEQUENCE [LARGE SCALE GENOMIC DNA]</scope>
</reference>
<protein>
    <submittedName>
        <fullName evidence="2">Hypothetical_protein</fullName>
    </submittedName>
</protein>
<sequence>MHLDLVWENDINTIQFNIQDIKQEYDNISIRGENNTEFVDYYIINKSQQLQISDCTLDLSQIKGNINLISISNCIYVNDFTDDLSVCTLNVYNSKIQVQQLKNVKLQYLSVSLINISEICFDFENCYLLKCYLNNLQITDVTLDLSKLSGAWNSVQFDNCMFSGQVNNTIFKVQTTNIVISEANQLNNLKSLENLVCSYFQLSLTQHEVCYKVELQMQNVYKQKKAMHAYLFNCSCDLTSIQSQWTSIKFNNCKLTGNPTLYANIFANTQIQVIMNETCTQCDLSALHGINSQLTISLTKINPNFPSIKLCNPKQLYLIYCTFDLSQLAGEWNYLNISSCTITQSFSNNYLIKAKSLIFVDSNTDYYPNLIADYLQIRSQSLNVFPNAKKLFLIDSTINVSEKNNSIKELRFKNPKFNKFSVLNLNSLISIDLNFVKQTEKAFQTRTAIIQFIRCKKVQMNQLKQKRNRIQYEQNLRDIKMERNLKMKMILNWCLSLEWSGGE</sequence>